<evidence type="ECO:0000256" key="5">
    <source>
        <dbReference type="ARBA" id="ARBA00022759"/>
    </source>
</evidence>
<dbReference type="PROSITE" id="PS01306">
    <property type="entry name" value="UPF0054"/>
    <property type="match status" value="1"/>
</dbReference>
<name>A0A645EVX0_9ZZZZ</name>
<organism evidence="8">
    <name type="scientific">bioreactor metagenome</name>
    <dbReference type="NCBI Taxonomy" id="1076179"/>
    <lineage>
        <taxon>unclassified sequences</taxon>
        <taxon>metagenomes</taxon>
        <taxon>ecological metagenomes</taxon>
    </lineage>
</organism>
<protein>
    <submittedName>
        <fullName evidence="8">Endoribonuclease YbeY</fullName>
        <ecNumber evidence="8">3.1.-.-</ecNumber>
    </submittedName>
</protein>
<comment type="caution">
    <text evidence="8">The sequence shown here is derived from an EMBL/GenBank/DDBJ whole genome shotgun (WGS) entry which is preliminary data.</text>
</comment>
<dbReference type="EC" id="3.1.-.-" evidence="8"/>
<evidence type="ECO:0000256" key="6">
    <source>
        <dbReference type="ARBA" id="ARBA00022801"/>
    </source>
</evidence>
<dbReference type="InterPro" id="IPR002036">
    <property type="entry name" value="YbeY"/>
</dbReference>
<dbReference type="Gene3D" id="3.40.390.30">
    <property type="entry name" value="Metalloproteases ('zincins'), catalytic domain"/>
    <property type="match status" value="1"/>
</dbReference>
<keyword evidence="7" id="KW-0862">Zinc</keyword>
<dbReference type="AlphaFoldDB" id="A0A645EVX0"/>
<accession>A0A645EVX0</accession>
<dbReference type="NCBIfam" id="TIGR00043">
    <property type="entry name" value="rRNA maturation RNase YbeY"/>
    <property type="match status" value="1"/>
</dbReference>
<dbReference type="PANTHER" id="PTHR46986">
    <property type="entry name" value="ENDORIBONUCLEASE YBEY, CHLOROPLASTIC"/>
    <property type="match status" value="1"/>
</dbReference>
<keyword evidence="4" id="KW-0479">Metal-binding</keyword>
<dbReference type="GO" id="GO:0004519">
    <property type="term" value="F:endonuclease activity"/>
    <property type="evidence" value="ECO:0007669"/>
    <property type="project" value="UniProtKB-KW"/>
</dbReference>
<dbReference type="InterPro" id="IPR020549">
    <property type="entry name" value="YbeY_CS"/>
</dbReference>
<dbReference type="GO" id="GO:0046872">
    <property type="term" value="F:metal ion binding"/>
    <property type="evidence" value="ECO:0007669"/>
    <property type="project" value="UniProtKB-KW"/>
</dbReference>
<evidence type="ECO:0000256" key="7">
    <source>
        <dbReference type="ARBA" id="ARBA00022833"/>
    </source>
</evidence>
<dbReference type="EMBL" id="VSSQ01050574">
    <property type="protein sequence ID" value="MPN04653.1"/>
    <property type="molecule type" value="Genomic_DNA"/>
</dbReference>
<keyword evidence="3" id="KW-0540">Nuclease</keyword>
<reference evidence="8" key="1">
    <citation type="submission" date="2019-08" db="EMBL/GenBank/DDBJ databases">
        <authorList>
            <person name="Kucharzyk K."/>
            <person name="Murdoch R.W."/>
            <person name="Higgins S."/>
            <person name="Loffler F."/>
        </authorList>
    </citation>
    <scope>NUCLEOTIDE SEQUENCE</scope>
</reference>
<evidence type="ECO:0000313" key="8">
    <source>
        <dbReference type="EMBL" id="MPN04653.1"/>
    </source>
</evidence>
<dbReference type="GO" id="GO:0006364">
    <property type="term" value="P:rRNA processing"/>
    <property type="evidence" value="ECO:0007669"/>
    <property type="project" value="InterPro"/>
</dbReference>
<evidence type="ECO:0000256" key="1">
    <source>
        <dbReference type="ARBA" id="ARBA00001947"/>
    </source>
</evidence>
<dbReference type="HAMAP" id="MF_00009">
    <property type="entry name" value="Endoribonucl_YbeY"/>
    <property type="match status" value="1"/>
</dbReference>
<sequence>MTLGEETLVHKLNLEYRGVDATTDVLSFPLLSPGEELRPPYPVQLGDIVIDCKKVAYQAGLYGVPYLYELSYMVIHSTLHLLGYDHMEPEEEAQMTALQEKYISELEELIL</sequence>
<evidence type="ECO:0000256" key="2">
    <source>
        <dbReference type="ARBA" id="ARBA00010875"/>
    </source>
</evidence>
<comment type="similarity">
    <text evidence="2">Belongs to the endoribonuclease YbeY family.</text>
</comment>
<gene>
    <name evidence="8" type="primary">ybeY_40</name>
    <name evidence="8" type="ORF">SDC9_151898</name>
</gene>
<keyword evidence="5" id="KW-0255">Endonuclease</keyword>
<dbReference type="InterPro" id="IPR023091">
    <property type="entry name" value="MetalPrtase_cat_dom_sf_prd"/>
</dbReference>
<evidence type="ECO:0000256" key="4">
    <source>
        <dbReference type="ARBA" id="ARBA00022723"/>
    </source>
</evidence>
<dbReference type="SUPFAM" id="SSF55486">
    <property type="entry name" value="Metalloproteases ('zincins'), catalytic domain"/>
    <property type="match status" value="1"/>
</dbReference>
<dbReference type="PANTHER" id="PTHR46986:SF1">
    <property type="entry name" value="ENDORIBONUCLEASE YBEY, CHLOROPLASTIC"/>
    <property type="match status" value="1"/>
</dbReference>
<evidence type="ECO:0000256" key="3">
    <source>
        <dbReference type="ARBA" id="ARBA00022722"/>
    </source>
</evidence>
<dbReference type="Pfam" id="PF02130">
    <property type="entry name" value="YbeY"/>
    <property type="match status" value="1"/>
</dbReference>
<keyword evidence="6 8" id="KW-0378">Hydrolase</keyword>
<proteinExistence type="inferred from homology"/>
<comment type="cofactor">
    <cofactor evidence="1">
        <name>Zn(2+)</name>
        <dbReference type="ChEBI" id="CHEBI:29105"/>
    </cofactor>
</comment>
<dbReference type="GO" id="GO:0004222">
    <property type="term" value="F:metalloendopeptidase activity"/>
    <property type="evidence" value="ECO:0007669"/>
    <property type="project" value="InterPro"/>
</dbReference>